<dbReference type="InterPro" id="IPR023346">
    <property type="entry name" value="Lysozyme-like_dom_sf"/>
</dbReference>
<evidence type="ECO:0000313" key="2">
    <source>
        <dbReference type="EMBL" id="GAK57518.1"/>
    </source>
</evidence>
<dbReference type="PANTHER" id="PTHR30163:SF8">
    <property type="entry name" value="LYTIC MUREIN TRANSGLYCOSYLASE"/>
    <property type="match status" value="1"/>
</dbReference>
<dbReference type="eggNOG" id="COG2951">
    <property type="taxonomic scope" value="Bacteria"/>
</dbReference>
<dbReference type="HOGENOM" id="CLU_1451777_0_0_0"/>
<dbReference type="GO" id="GO:0008933">
    <property type="term" value="F:peptidoglycan lytic transglycosylase activity"/>
    <property type="evidence" value="ECO:0007669"/>
    <property type="project" value="TreeGrafter"/>
</dbReference>
<dbReference type="CDD" id="cd13399">
    <property type="entry name" value="Slt35-like"/>
    <property type="match status" value="1"/>
</dbReference>
<reference evidence="2 3" key="1">
    <citation type="journal article" date="2015" name="PeerJ">
        <title>First genomic representation of candidate bacterial phylum KSB3 points to enhanced environmental sensing as a trigger of wastewater bulking.</title>
        <authorList>
            <person name="Sekiguchi Y."/>
            <person name="Ohashi A."/>
            <person name="Parks D.H."/>
            <person name="Yamauchi T."/>
            <person name="Tyson G.W."/>
            <person name="Hugenholtz P."/>
        </authorList>
    </citation>
    <scope>NUCLEOTIDE SEQUENCE [LARGE SCALE GENOMIC DNA]</scope>
</reference>
<name>A0A081BYW3_VECG1</name>
<evidence type="ECO:0000313" key="3">
    <source>
        <dbReference type="Proteomes" id="UP000030661"/>
    </source>
</evidence>
<dbReference type="Gene3D" id="1.10.530.10">
    <property type="match status" value="1"/>
</dbReference>
<dbReference type="SUPFAM" id="SSF53955">
    <property type="entry name" value="Lysozyme-like"/>
    <property type="match status" value="1"/>
</dbReference>
<dbReference type="STRING" id="1499967.U27_04485"/>
<dbReference type="PANTHER" id="PTHR30163">
    <property type="entry name" value="MEMBRANE-BOUND LYTIC MUREIN TRANSGLYCOSYLASE B"/>
    <property type="match status" value="1"/>
</dbReference>
<dbReference type="InterPro" id="IPR043426">
    <property type="entry name" value="MltB-like"/>
</dbReference>
<sequence length="186" mass="20617">MKNRNTLPYVRTGLFLVLLVFVGNIPEGMALSETDFQTIGSRYGVSPYLLLAISVMESQAGELTGIYEVQKVVDSTQLKFLQKIARHTRRGISEFKGSRSGAMGYMQIVPSTFYTYAQDGDGDGIKDPLNSYDSLATAAYFLARTIAVKSNLRTALRSYNNSSVYCNKVLKLSSELELESKLAARR</sequence>
<feature type="domain" description="Transglycosylase SLT" evidence="1">
    <location>
        <begin position="33"/>
        <end position="144"/>
    </location>
</feature>
<dbReference type="Gene3D" id="1.10.8.350">
    <property type="entry name" value="Bacterial muramidase"/>
    <property type="match status" value="1"/>
</dbReference>
<organism evidence="2 3">
    <name type="scientific">Vecturithrix granuli</name>
    <dbReference type="NCBI Taxonomy" id="1499967"/>
    <lineage>
        <taxon>Bacteria</taxon>
        <taxon>Candidatus Moduliflexota</taxon>
        <taxon>Candidatus Vecturitrichia</taxon>
        <taxon>Candidatus Vecturitrichales</taxon>
        <taxon>Candidatus Vecturitrichaceae</taxon>
        <taxon>Candidatus Vecturithrix</taxon>
    </lineage>
</organism>
<dbReference type="GO" id="GO:0009253">
    <property type="term" value="P:peptidoglycan catabolic process"/>
    <property type="evidence" value="ECO:0007669"/>
    <property type="project" value="TreeGrafter"/>
</dbReference>
<dbReference type="InterPro" id="IPR031304">
    <property type="entry name" value="SLT_2"/>
</dbReference>
<protein>
    <submittedName>
        <fullName evidence="2">Membrane-bound lytic murein transglycosylase</fullName>
    </submittedName>
</protein>
<evidence type="ECO:0000259" key="1">
    <source>
        <dbReference type="Pfam" id="PF13406"/>
    </source>
</evidence>
<gene>
    <name evidence="2" type="ORF">U27_04485</name>
</gene>
<keyword evidence="3" id="KW-1185">Reference proteome</keyword>
<accession>A0A081BYW3</accession>
<dbReference type="EMBL" id="DF820466">
    <property type="protein sequence ID" value="GAK57518.1"/>
    <property type="molecule type" value="Genomic_DNA"/>
</dbReference>
<dbReference type="AlphaFoldDB" id="A0A081BYW3"/>
<dbReference type="Proteomes" id="UP000030661">
    <property type="component" value="Unassembled WGS sequence"/>
</dbReference>
<proteinExistence type="predicted"/>
<dbReference type="Pfam" id="PF13406">
    <property type="entry name" value="SLT_2"/>
    <property type="match status" value="1"/>
</dbReference>